<dbReference type="InterPro" id="IPR042097">
    <property type="entry name" value="Aminopeptidase_N-like_N_sf"/>
</dbReference>
<keyword evidence="6 18" id="KW-0031">Aminopeptidase</keyword>
<evidence type="ECO:0000256" key="14">
    <source>
        <dbReference type="SAM" id="MobiDB-lite"/>
    </source>
</evidence>
<evidence type="ECO:0000313" key="18">
    <source>
        <dbReference type="EMBL" id="TMQ99896.1"/>
    </source>
</evidence>
<dbReference type="GO" id="GO:0008270">
    <property type="term" value="F:zinc ion binding"/>
    <property type="evidence" value="ECO:0007669"/>
    <property type="project" value="InterPro"/>
</dbReference>
<dbReference type="InterPro" id="IPR024571">
    <property type="entry name" value="ERAP1-like_C_dom"/>
</dbReference>
<evidence type="ECO:0000256" key="10">
    <source>
        <dbReference type="ARBA" id="ARBA00022833"/>
    </source>
</evidence>
<evidence type="ECO:0000256" key="5">
    <source>
        <dbReference type="ARBA" id="ARBA00015611"/>
    </source>
</evidence>
<proteinExistence type="inferred from homology"/>
<keyword evidence="9 18" id="KW-0378">Hydrolase</keyword>
<dbReference type="InterPro" id="IPR001930">
    <property type="entry name" value="Peptidase_M1"/>
</dbReference>
<dbReference type="CDD" id="cd09602">
    <property type="entry name" value="M1_APN"/>
    <property type="match status" value="1"/>
</dbReference>
<dbReference type="GO" id="GO:0016020">
    <property type="term" value="C:membrane"/>
    <property type="evidence" value="ECO:0007669"/>
    <property type="project" value="TreeGrafter"/>
</dbReference>
<dbReference type="GO" id="GO:0006508">
    <property type="term" value="P:proteolysis"/>
    <property type="evidence" value="ECO:0007669"/>
    <property type="project" value="UniProtKB-KW"/>
</dbReference>
<dbReference type="SUPFAM" id="SSF63737">
    <property type="entry name" value="Leukotriene A4 hydrolase N-terminal domain"/>
    <property type="match status" value="1"/>
</dbReference>
<evidence type="ECO:0000256" key="13">
    <source>
        <dbReference type="ARBA" id="ARBA00031533"/>
    </source>
</evidence>
<evidence type="ECO:0000259" key="17">
    <source>
        <dbReference type="Pfam" id="PF17900"/>
    </source>
</evidence>
<dbReference type="EC" id="3.4.11.2" evidence="4"/>
<evidence type="ECO:0000259" key="16">
    <source>
        <dbReference type="Pfam" id="PF11838"/>
    </source>
</evidence>
<dbReference type="FunFam" id="1.10.390.10:FF:000004">
    <property type="entry name" value="Aminopeptidase N"/>
    <property type="match status" value="1"/>
</dbReference>
<dbReference type="RefSeq" id="WP_138646252.1">
    <property type="nucleotide sequence ID" value="NZ_VCKW01000083.1"/>
</dbReference>
<dbReference type="GO" id="GO:0043171">
    <property type="term" value="P:peptide catabolic process"/>
    <property type="evidence" value="ECO:0007669"/>
    <property type="project" value="TreeGrafter"/>
</dbReference>
<dbReference type="PRINTS" id="PR00756">
    <property type="entry name" value="ALADIPTASE"/>
</dbReference>
<comment type="caution">
    <text evidence="18">The sequence shown here is derived from an EMBL/GenBank/DDBJ whole genome shotgun (WGS) entry which is preliminary data.</text>
</comment>
<evidence type="ECO:0000256" key="3">
    <source>
        <dbReference type="ARBA" id="ARBA00010136"/>
    </source>
</evidence>
<dbReference type="FunFam" id="2.60.40.1730:FF:000010">
    <property type="entry name" value="Putative aminopeptidase N"/>
    <property type="match status" value="1"/>
</dbReference>
<dbReference type="Pfam" id="PF01433">
    <property type="entry name" value="Peptidase_M1"/>
    <property type="match status" value="1"/>
</dbReference>
<evidence type="ECO:0000313" key="19">
    <source>
        <dbReference type="Proteomes" id="UP000309174"/>
    </source>
</evidence>
<dbReference type="Gene3D" id="1.10.390.10">
    <property type="entry name" value="Neutral Protease Domain 2"/>
    <property type="match status" value="1"/>
</dbReference>
<organism evidence="18 19">
    <name type="scientific">Actinomadura soli</name>
    <dbReference type="NCBI Taxonomy" id="2508997"/>
    <lineage>
        <taxon>Bacteria</taxon>
        <taxon>Bacillati</taxon>
        <taxon>Actinomycetota</taxon>
        <taxon>Actinomycetes</taxon>
        <taxon>Streptosporangiales</taxon>
        <taxon>Thermomonosporaceae</taxon>
        <taxon>Actinomadura</taxon>
    </lineage>
</organism>
<feature type="region of interest" description="Disordered" evidence="14">
    <location>
        <begin position="164"/>
        <end position="187"/>
    </location>
</feature>
<evidence type="ECO:0000256" key="1">
    <source>
        <dbReference type="ARBA" id="ARBA00000098"/>
    </source>
</evidence>
<keyword evidence="19" id="KW-1185">Reference proteome</keyword>
<dbReference type="GO" id="GO:0016285">
    <property type="term" value="F:alanyl aminopeptidase activity"/>
    <property type="evidence" value="ECO:0007669"/>
    <property type="project" value="UniProtKB-EC"/>
</dbReference>
<dbReference type="OrthoDB" id="100605at2"/>
<keyword evidence="8" id="KW-0479">Metal-binding</keyword>
<gene>
    <name evidence="18" type="primary">pepN</name>
    <name evidence="18" type="ORF">ETD83_17810</name>
</gene>
<evidence type="ECO:0000256" key="4">
    <source>
        <dbReference type="ARBA" id="ARBA00012564"/>
    </source>
</evidence>
<keyword evidence="10" id="KW-0862">Zinc</keyword>
<evidence type="ECO:0000256" key="6">
    <source>
        <dbReference type="ARBA" id="ARBA00022438"/>
    </source>
</evidence>
<dbReference type="GO" id="GO:0005737">
    <property type="term" value="C:cytoplasm"/>
    <property type="evidence" value="ECO:0007669"/>
    <property type="project" value="TreeGrafter"/>
</dbReference>
<sequence>MAGNLTRDEARERARLLTVDSYTVELDLTTASEERFGSTTVVRFGSAEPGASTFIDLHGAIVRDVTLNGKSLDPASYDPEKGRVPLPGLAAENELRVVADCAYSRSGEGLHRFVDPVDDSVYLYTQFETADAHRMYTCFDQPDLKATFELTVRAPESWEVVTNEAAETTGGSGGSASQKEGDSAGGGTWRFLPTPRISTYITALIAGPYHVVRDEYRRDDGTVVPLGVYCRASLAEHLDAQAIVDVTRQGFAYFEKVFGRPYPFGKYDQLFVPEFNAGAMENAGAVTFLEDYVFRSRVTDAAYERRAETILHEMAHMWFGDLVTMRWWDDLWLNESFATYMSVLCQTEATKWTGSWTTFANLEKAWAYRQDQLPSTHPIAADIPDIRAVEVNFDGITYAKGASVLKQLVAYVGLDNFLEGVRRYFDRHAWGNTVLADLLGALEERSGRDLASWSKEWLETAGVNTMRPEYEVDADGNFTSFAVLQEAKPDYPTLRSHRLAIGLYDRTAEGTGSAGGRGGASPHMKLVRRERVELDVVGARTEVPQLIGRKRPDLVLVNDDDLTYAKIRLDEHSQRTLIEHIGDVKASLARALCWSAAWDMTRDAEMATRDYVRLVATGIRGVTDISVTQTLLRQARMAVQQYADPAWRKEGLALLADTLSELARDAGPGSDLQLAYTQAFTASAVSDEHLAFVQGLLDSSQVLDGLTVDTDLRWSLLRRLVVTGKAGKAEIDAEHERDRTAAGERHAAACTAAIPSAEAKSAAWERIVSGDLPNAVYRATLGGFVEPDQAELLRPYVDKYFAEVGRVWKEWTSDMSQTFAEGAYPFLVIEQSTIDRTESYLADERPPPALARLLSEGRDGVARALRARAKDASSA</sequence>
<dbReference type="InterPro" id="IPR027268">
    <property type="entry name" value="Peptidase_M4/M1_CTD_sf"/>
</dbReference>
<dbReference type="InterPro" id="IPR050344">
    <property type="entry name" value="Peptidase_M1_aminopeptidases"/>
</dbReference>
<evidence type="ECO:0000259" key="15">
    <source>
        <dbReference type="Pfam" id="PF01433"/>
    </source>
</evidence>
<dbReference type="GO" id="GO:0042277">
    <property type="term" value="F:peptide binding"/>
    <property type="evidence" value="ECO:0007669"/>
    <property type="project" value="TreeGrafter"/>
</dbReference>
<comment type="cofactor">
    <cofactor evidence="2">
        <name>Zn(2+)</name>
        <dbReference type="ChEBI" id="CHEBI:29105"/>
    </cofactor>
</comment>
<comment type="catalytic activity">
    <reaction evidence="1">
        <text>Release of an N-terminal amino acid, Xaa-|-Yaa- from a peptide, amide or arylamide. Xaa is preferably Ala, but may be most amino acids including Pro (slow action). When a terminal hydrophobic residue is followed by a prolyl residue, the two may be released as an intact Xaa-Pro dipeptide.</text>
        <dbReference type="EC" id="3.4.11.2"/>
    </reaction>
</comment>
<dbReference type="SUPFAM" id="SSF55486">
    <property type="entry name" value="Metalloproteases ('zincins'), catalytic domain"/>
    <property type="match status" value="1"/>
</dbReference>
<dbReference type="EMBL" id="VCKW01000083">
    <property type="protein sequence ID" value="TMQ99896.1"/>
    <property type="molecule type" value="Genomic_DNA"/>
</dbReference>
<dbReference type="AlphaFoldDB" id="A0A5C4JBP2"/>
<comment type="similarity">
    <text evidence="3">Belongs to the peptidase M1 family.</text>
</comment>
<dbReference type="InterPro" id="IPR045357">
    <property type="entry name" value="Aminopeptidase_N-like_N"/>
</dbReference>
<dbReference type="Pfam" id="PF17900">
    <property type="entry name" value="Peptidase_M1_N"/>
    <property type="match status" value="1"/>
</dbReference>
<evidence type="ECO:0000256" key="8">
    <source>
        <dbReference type="ARBA" id="ARBA00022723"/>
    </source>
</evidence>
<evidence type="ECO:0000256" key="9">
    <source>
        <dbReference type="ARBA" id="ARBA00022801"/>
    </source>
</evidence>
<keyword evidence="11" id="KW-0482">Metalloprotease</keyword>
<feature type="domain" description="Peptidase M1 membrane alanine aminopeptidase" evidence="15">
    <location>
        <begin position="245"/>
        <end position="457"/>
    </location>
</feature>
<keyword evidence="7" id="KW-0645">Protease</keyword>
<evidence type="ECO:0000256" key="2">
    <source>
        <dbReference type="ARBA" id="ARBA00001947"/>
    </source>
</evidence>
<evidence type="ECO:0000256" key="11">
    <source>
        <dbReference type="ARBA" id="ARBA00023049"/>
    </source>
</evidence>
<dbReference type="Gene3D" id="2.60.40.1730">
    <property type="entry name" value="tricorn interacting facor f3 domain"/>
    <property type="match status" value="1"/>
</dbReference>
<dbReference type="Proteomes" id="UP000309174">
    <property type="component" value="Unassembled WGS sequence"/>
</dbReference>
<dbReference type="InterPro" id="IPR012778">
    <property type="entry name" value="Pept_M1_aminopeptidase"/>
</dbReference>
<dbReference type="Pfam" id="PF11838">
    <property type="entry name" value="ERAP1_C"/>
    <property type="match status" value="1"/>
</dbReference>
<protein>
    <recommendedName>
        <fullName evidence="5">Aminopeptidase N</fullName>
        <ecNumber evidence="4">3.4.11.2</ecNumber>
    </recommendedName>
    <alternativeName>
        <fullName evidence="12">Alanine aminopeptidase</fullName>
    </alternativeName>
    <alternativeName>
        <fullName evidence="13">Lysyl aminopeptidase</fullName>
    </alternativeName>
</protein>
<evidence type="ECO:0000256" key="12">
    <source>
        <dbReference type="ARBA" id="ARBA00029811"/>
    </source>
</evidence>
<feature type="domain" description="Aminopeptidase N-like N-terminal" evidence="17">
    <location>
        <begin position="118"/>
        <end position="200"/>
    </location>
</feature>
<dbReference type="PANTHER" id="PTHR11533">
    <property type="entry name" value="PROTEASE M1 ZINC METALLOPROTEASE"/>
    <property type="match status" value="1"/>
</dbReference>
<dbReference type="GO" id="GO:0005615">
    <property type="term" value="C:extracellular space"/>
    <property type="evidence" value="ECO:0007669"/>
    <property type="project" value="TreeGrafter"/>
</dbReference>
<dbReference type="PANTHER" id="PTHR11533:SF174">
    <property type="entry name" value="PUROMYCIN-SENSITIVE AMINOPEPTIDASE-RELATED"/>
    <property type="match status" value="1"/>
</dbReference>
<dbReference type="GO" id="GO:0070006">
    <property type="term" value="F:metalloaminopeptidase activity"/>
    <property type="evidence" value="ECO:0007669"/>
    <property type="project" value="TreeGrafter"/>
</dbReference>
<dbReference type="NCBIfam" id="TIGR02412">
    <property type="entry name" value="pepN_strep_liv"/>
    <property type="match status" value="1"/>
</dbReference>
<accession>A0A5C4JBP2</accession>
<feature type="domain" description="ERAP1-like C-terminal" evidence="16">
    <location>
        <begin position="554"/>
        <end position="863"/>
    </location>
</feature>
<name>A0A5C4JBP2_9ACTN</name>
<reference evidence="18 19" key="1">
    <citation type="submission" date="2019-05" db="EMBL/GenBank/DDBJ databases">
        <title>Draft genome sequence of Actinomadura sp. 14C53.</title>
        <authorList>
            <person name="Saricaoglu S."/>
            <person name="Isik K."/>
        </authorList>
    </citation>
    <scope>NUCLEOTIDE SEQUENCE [LARGE SCALE GENOMIC DNA]</scope>
    <source>
        <strain evidence="18 19">14C53</strain>
    </source>
</reference>
<dbReference type="InterPro" id="IPR014782">
    <property type="entry name" value="Peptidase_M1_dom"/>
</dbReference>
<evidence type="ECO:0000256" key="7">
    <source>
        <dbReference type="ARBA" id="ARBA00022670"/>
    </source>
</evidence>